<reference evidence="2" key="1">
    <citation type="journal article" date="2021" name="Sci. Adv.">
        <title>The American lobster genome reveals insights on longevity, neural, and immune adaptations.</title>
        <authorList>
            <person name="Polinski J.M."/>
            <person name="Zimin A.V."/>
            <person name="Clark K.F."/>
            <person name="Kohn A.B."/>
            <person name="Sadowski N."/>
            <person name="Timp W."/>
            <person name="Ptitsyn A."/>
            <person name="Khanna P."/>
            <person name="Romanova D.Y."/>
            <person name="Williams P."/>
            <person name="Greenwood S.J."/>
            <person name="Moroz L.L."/>
            <person name="Walt D.R."/>
            <person name="Bodnar A.G."/>
        </authorList>
    </citation>
    <scope>NUCLEOTIDE SEQUENCE</scope>
    <source>
        <strain evidence="2">GMGI-L3</strain>
    </source>
</reference>
<dbReference type="GO" id="GO:0042302">
    <property type="term" value="F:structural constituent of cuticle"/>
    <property type="evidence" value="ECO:0007669"/>
    <property type="project" value="UniProtKB-UniRule"/>
</dbReference>
<dbReference type="Proteomes" id="UP000747542">
    <property type="component" value="Unassembled WGS sequence"/>
</dbReference>
<comment type="caution">
    <text evidence="2">The sequence shown here is derived from an EMBL/GenBank/DDBJ whole genome shotgun (WGS) entry which is preliminary data.</text>
</comment>
<accession>A0A8J5JKZ0</accession>
<evidence type="ECO:0000256" key="1">
    <source>
        <dbReference type="PROSITE-ProRule" id="PRU00497"/>
    </source>
</evidence>
<proteinExistence type="predicted"/>
<sequence length="65" mass="7196">MVFTLDDGTRVEVTYTADERGFVPESPIFPTSHPLPAHVPELLAIAAEQRRQGITFDEQGKRVTG</sequence>
<gene>
    <name evidence="2" type="ORF">Hamer_G024510</name>
</gene>
<name>A0A8J5JKZ0_HOMAM</name>
<evidence type="ECO:0000313" key="2">
    <source>
        <dbReference type="EMBL" id="KAG7158118.1"/>
    </source>
</evidence>
<dbReference type="AlphaFoldDB" id="A0A8J5JKZ0"/>
<dbReference type="PROSITE" id="PS51155">
    <property type="entry name" value="CHIT_BIND_RR_2"/>
    <property type="match status" value="1"/>
</dbReference>
<dbReference type="EMBL" id="JAHLQT010035637">
    <property type="protein sequence ID" value="KAG7158118.1"/>
    <property type="molecule type" value="Genomic_DNA"/>
</dbReference>
<dbReference type="InterPro" id="IPR000618">
    <property type="entry name" value="Insect_cuticle"/>
</dbReference>
<evidence type="ECO:0000313" key="3">
    <source>
        <dbReference type="Proteomes" id="UP000747542"/>
    </source>
</evidence>
<organism evidence="2 3">
    <name type="scientific">Homarus americanus</name>
    <name type="common">American lobster</name>
    <dbReference type="NCBI Taxonomy" id="6706"/>
    <lineage>
        <taxon>Eukaryota</taxon>
        <taxon>Metazoa</taxon>
        <taxon>Ecdysozoa</taxon>
        <taxon>Arthropoda</taxon>
        <taxon>Crustacea</taxon>
        <taxon>Multicrustacea</taxon>
        <taxon>Malacostraca</taxon>
        <taxon>Eumalacostraca</taxon>
        <taxon>Eucarida</taxon>
        <taxon>Decapoda</taxon>
        <taxon>Pleocyemata</taxon>
        <taxon>Astacidea</taxon>
        <taxon>Nephropoidea</taxon>
        <taxon>Nephropidae</taxon>
        <taxon>Homarus</taxon>
    </lineage>
</organism>
<keyword evidence="1" id="KW-0193">Cuticle</keyword>
<dbReference type="Pfam" id="PF00379">
    <property type="entry name" value="Chitin_bind_4"/>
    <property type="match status" value="1"/>
</dbReference>
<protein>
    <submittedName>
        <fullName evidence="2">Cuticle protein</fullName>
    </submittedName>
</protein>
<keyword evidence="3" id="KW-1185">Reference proteome</keyword>